<feature type="non-terminal residue" evidence="5">
    <location>
        <position position="437"/>
    </location>
</feature>
<dbReference type="PANTHER" id="PTHR18968">
    <property type="entry name" value="THIAMINE PYROPHOSPHATE ENZYMES"/>
    <property type="match status" value="1"/>
</dbReference>
<dbReference type="InterPro" id="IPR029035">
    <property type="entry name" value="DHS-like_NAD/FAD-binding_dom"/>
</dbReference>
<dbReference type="PANTHER" id="PTHR18968:SF86">
    <property type="entry name" value="ACETOLACTATE SYNTHASE LARGE SUBUNIT ILVX-RELATED"/>
    <property type="match status" value="1"/>
</dbReference>
<evidence type="ECO:0000259" key="3">
    <source>
        <dbReference type="Pfam" id="PF00205"/>
    </source>
</evidence>
<dbReference type="InterPro" id="IPR029061">
    <property type="entry name" value="THDP-binding"/>
</dbReference>
<evidence type="ECO:0000256" key="1">
    <source>
        <dbReference type="ARBA" id="ARBA00007812"/>
    </source>
</evidence>
<feature type="domain" description="Thiamine pyrophosphate enzyme central" evidence="3">
    <location>
        <begin position="191"/>
        <end position="327"/>
    </location>
</feature>
<dbReference type="RefSeq" id="WP_147451530.1">
    <property type="nucleotide sequence ID" value="NZ_RAWB01000625.1"/>
</dbReference>
<dbReference type="GO" id="GO:0030976">
    <property type="term" value="F:thiamine pyrophosphate binding"/>
    <property type="evidence" value="ECO:0007669"/>
    <property type="project" value="InterPro"/>
</dbReference>
<evidence type="ECO:0000313" key="6">
    <source>
        <dbReference type="Proteomes" id="UP000272888"/>
    </source>
</evidence>
<organism evidence="5 6">
    <name type="scientific">Corallococcus llansteffanensis</name>
    <dbReference type="NCBI Taxonomy" id="2316731"/>
    <lineage>
        <taxon>Bacteria</taxon>
        <taxon>Pseudomonadati</taxon>
        <taxon>Myxococcota</taxon>
        <taxon>Myxococcia</taxon>
        <taxon>Myxococcales</taxon>
        <taxon>Cystobacterineae</taxon>
        <taxon>Myxococcaceae</taxon>
        <taxon>Corallococcus</taxon>
    </lineage>
</organism>
<dbReference type="EMBL" id="RAWB01000625">
    <property type="protein sequence ID" value="RKH43828.1"/>
    <property type="molecule type" value="Genomic_DNA"/>
</dbReference>
<protein>
    <submittedName>
        <fullName evidence="5">Thiamine pyrophosphate-binding protein</fullName>
    </submittedName>
</protein>
<sequence>MTKRTGCIALLEQLAAEGARYLFGNPGTVEEGFLDAMREVPSLQYILGLQESVAVAMADGHARATRRPAFVQLHSSVGLGNGIGMIYQAKRGNSPLVVLAGEAGLAYDAMDAQMACDLVSMARPVTKWATRVVDPGSVLRVLRRAIKIASTPPMGPVFVALPMDVLDAPNEEAVFPTPRLDTRSTPEPEAVKALARLLAEAEQPLLIVGDGVAASGAQEELTRVAELLGAEVWGANSSEVNMDAAHPLFRGLLGHMFGKDSTAVVSRADAVLITGTYVFPEVFPALSGVFRPDARVAHVDLDAYEIAKNFPVELGLVADPKRTLAALAEALTWVMTPARRAAAEERLRSARAQREQERARASDAGTGSGEGHEAMPALFLRELAKRVGDEAIVFDEALTLSPEVARALPGRRPGHYFQTRGGSLGVGIPGALWVKLA</sequence>
<dbReference type="GO" id="GO:0003984">
    <property type="term" value="F:acetolactate synthase activity"/>
    <property type="evidence" value="ECO:0007669"/>
    <property type="project" value="TreeGrafter"/>
</dbReference>
<comment type="caution">
    <text evidence="5">The sequence shown here is derived from an EMBL/GenBank/DDBJ whole genome shotgun (WGS) entry which is preliminary data.</text>
</comment>
<proteinExistence type="inferred from homology"/>
<evidence type="ECO:0000259" key="4">
    <source>
        <dbReference type="Pfam" id="PF02776"/>
    </source>
</evidence>
<reference evidence="6" key="1">
    <citation type="submission" date="2018-09" db="EMBL/GenBank/DDBJ databases">
        <authorList>
            <person name="Livingstone P.G."/>
            <person name="Whitworth D.E."/>
        </authorList>
    </citation>
    <scope>NUCLEOTIDE SEQUENCE [LARGE SCALE GENOMIC DNA]</scope>
    <source>
        <strain evidence="6">CA051B</strain>
    </source>
</reference>
<evidence type="ECO:0000313" key="5">
    <source>
        <dbReference type="EMBL" id="RKH43828.1"/>
    </source>
</evidence>
<dbReference type="Pfam" id="PF02776">
    <property type="entry name" value="TPP_enzyme_N"/>
    <property type="match status" value="1"/>
</dbReference>
<dbReference type="InterPro" id="IPR012001">
    <property type="entry name" value="Thiamin_PyroP_enz_TPP-bd_dom"/>
</dbReference>
<dbReference type="SUPFAM" id="SSF52467">
    <property type="entry name" value="DHS-like NAD/FAD-binding domain"/>
    <property type="match status" value="1"/>
</dbReference>
<feature type="compositionally biased region" description="Basic and acidic residues" evidence="2">
    <location>
        <begin position="345"/>
        <end position="361"/>
    </location>
</feature>
<name>A0A3A8NHR7_9BACT</name>
<feature type="domain" description="Thiamine pyrophosphate enzyme N-terminal TPP-binding" evidence="4">
    <location>
        <begin position="8"/>
        <end position="119"/>
    </location>
</feature>
<dbReference type="Gene3D" id="3.40.50.1220">
    <property type="entry name" value="TPP-binding domain"/>
    <property type="match status" value="1"/>
</dbReference>
<dbReference type="GO" id="GO:0000287">
    <property type="term" value="F:magnesium ion binding"/>
    <property type="evidence" value="ECO:0007669"/>
    <property type="project" value="InterPro"/>
</dbReference>
<dbReference type="SUPFAM" id="SSF52518">
    <property type="entry name" value="Thiamin diphosphate-binding fold (THDP-binding)"/>
    <property type="match status" value="2"/>
</dbReference>
<dbReference type="CDD" id="cd07035">
    <property type="entry name" value="TPP_PYR_POX_like"/>
    <property type="match status" value="1"/>
</dbReference>
<dbReference type="GO" id="GO:0050660">
    <property type="term" value="F:flavin adenine dinucleotide binding"/>
    <property type="evidence" value="ECO:0007669"/>
    <property type="project" value="TreeGrafter"/>
</dbReference>
<keyword evidence="6" id="KW-1185">Reference proteome</keyword>
<accession>A0A3A8NHR7</accession>
<dbReference type="Proteomes" id="UP000272888">
    <property type="component" value="Unassembled WGS sequence"/>
</dbReference>
<gene>
    <name evidence="5" type="ORF">D7V93_36720</name>
</gene>
<dbReference type="AlphaFoldDB" id="A0A3A8NHR7"/>
<feature type="region of interest" description="Disordered" evidence="2">
    <location>
        <begin position="345"/>
        <end position="372"/>
    </location>
</feature>
<dbReference type="Pfam" id="PF00205">
    <property type="entry name" value="TPP_enzyme_M"/>
    <property type="match status" value="1"/>
</dbReference>
<comment type="similarity">
    <text evidence="1">Belongs to the TPP enzyme family.</text>
</comment>
<dbReference type="InterPro" id="IPR045229">
    <property type="entry name" value="TPP_enz"/>
</dbReference>
<evidence type="ECO:0000256" key="2">
    <source>
        <dbReference type="SAM" id="MobiDB-lite"/>
    </source>
</evidence>
<dbReference type="Gene3D" id="3.40.50.970">
    <property type="match status" value="2"/>
</dbReference>
<dbReference type="InterPro" id="IPR012000">
    <property type="entry name" value="Thiamin_PyroP_enz_cen_dom"/>
</dbReference>